<evidence type="ECO:0000313" key="2">
    <source>
        <dbReference type="Proteomes" id="UP000030021"/>
    </source>
</evidence>
<dbReference type="RefSeq" id="WP_146005678.1">
    <property type="nucleotide sequence ID" value="NZ_KN293978.2"/>
</dbReference>
<sequence length="492" mass="54091">MRGDWQLRGNDICLRHKKTLVPLWKHSHPVARSTVSERLTENLSDVMSGSIDGDEVLPSEYDYWLEQRLVDGTDHTWLGSIDLYPAITFCALLGAELLRTDAVADSAEGRPSVIGFFAAREGPEKIEEAFSELLAHAKDTALEPRGVYGSLFIHFDRASREDPAFSTLRDLLRSHIFRCWPLAAGEKIFGQSLISRRVHSVATASEETGVGQALLDDLLTEAGALQPGDPRGARQKTFELAPFAQLIADIPTWVGPIAMQKAIGATRAELRALVDDNVLAPRSNLPKVKSPWSAVDGTAFLERMLSMSQRHVSLSEKGWITLQAARNHSRRSLSEILNAVEIKKLTMGQLEGDGGYHSLVVMKAELATLNRDEQVESKARDLVPAAAFGREIGLRGKDSFLNFVSDGHSPSQKAPHPVTGQVFYYLSLEDIAAFRSSFVTPSMMTTETGAHRNTVVAALTSHRIERFTPGGKDYGPIYSREAAQPALAALRR</sequence>
<dbReference type="eggNOG" id="ENOG502ZA2F">
    <property type="taxonomic scope" value="Bacteria"/>
</dbReference>
<organism evidence="1 2">
    <name type="scientific">Roseovarius mucosus DSM 17069</name>
    <dbReference type="NCBI Taxonomy" id="1288298"/>
    <lineage>
        <taxon>Bacteria</taxon>
        <taxon>Pseudomonadati</taxon>
        <taxon>Pseudomonadota</taxon>
        <taxon>Alphaproteobacteria</taxon>
        <taxon>Rhodobacterales</taxon>
        <taxon>Roseobacteraceae</taxon>
        <taxon>Roseovarius</taxon>
    </lineage>
</organism>
<reference evidence="1 2" key="1">
    <citation type="submission" date="2013-01" db="EMBL/GenBank/DDBJ databases">
        <authorList>
            <person name="Fiebig A."/>
            <person name="Goeker M."/>
            <person name="Klenk H.-P.P."/>
        </authorList>
    </citation>
    <scope>NUCLEOTIDE SEQUENCE [LARGE SCALE GENOMIC DNA]</scope>
    <source>
        <strain evidence="1 2">DSM 17069</strain>
    </source>
</reference>
<dbReference type="PATRIC" id="fig|1288298.3.peg.1269"/>
<name>A0A0A0HQU7_9RHOB</name>
<comment type="caution">
    <text evidence="1">The sequence shown here is derived from an EMBL/GenBank/DDBJ whole genome shotgun (WGS) entry which is preliminary data.</text>
</comment>
<dbReference type="EMBL" id="AONH01000007">
    <property type="protein sequence ID" value="KGM88428.1"/>
    <property type="molecule type" value="Genomic_DNA"/>
</dbReference>
<dbReference type="HOGENOM" id="CLU_030259_0_0_5"/>
<dbReference type="OrthoDB" id="7595282at2"/>
<dbReference type="Proteomes" id="UP000030021">
    <property type="component" value="Unassembled WGS sequence"/>
</dbReference>
<accession>A0A0A0HQU7</accession>
<evidence type="ECO:0000313" key="1">
    <source>
        <dbReference type="EMBL" id="KGM88428.1"/>
    </source>
</evidence>
<proteinExistence type="predicted"/>
<dbReference type="AlphaFoldDB" id="A0A0A0HQU7"/>
<protein>
    <submittedName>
        <fullName evidence="1">Uncharacterized protein</fullName>
    </submittedName>
</protein>
<gene>
    <name evidence="1" type="ORF">rosmuc_01258</name>
</gene>